<dbReference type="RefSeq" id="WP_116722014.1">
    <property type="nucleotide sequence ID" value="NZ_CP011524.1"/>
</dbReference>
<dbReference type="AlphaFoldDB" id="A0A2U1CCH0"/>
<proteinExistence type="predicted"/>
<comment type="caution">
    <text evidence="2">The sequence shown here is derived from an EMBL/GenBank/DDBJ whole genome shotgun (WGS) entry which is preliminary data.</text>
</comment>
<dbReference type="GeneID" id="93228955"/>
<dbReference type="Proteomes" id="UP000245778">
    <property type="component" value="Unassembled WGS sequence"/>
</dbReference>
<feature type="region of interest" description="Disordered" evidence="1">
    <location>
        <begin position="131"/>
        <end position="152"/>
    </location>
</feature>
<reference evidence="2 3" key="1">
    <citation type="submission" date="2018-04" db="EMBL/GenBank/DDBJ databases">
        <title>Genomic Encyclopedia of Type Strains, Phase IV (KMG-IV): sequencing the most valuable type-strain genomes for metagenomic binning, comparative biology and taxonomic classification.</title>
        <authorList>
            <person name="Goeker M."/>
        </authorList>
    </citation>
    <scope>NUCLEOTIDE SEQUENCE [LARGE SCALE GENOMIC DNA]</scope>
    <source>
        <strain evidence="2 3">DSM 26588</strain>
    </source>
</reference>
<organism evidence="2 3">
    <name type="scientific">Intestinimonas butyriciproducens</name>
    <dbReference type="NCBI Taxonomy" id="1297617"/>
    <lineage>
        <taxon>Bacteria</taxon>
        <taxon>Bacillati</taxon>
        <taxon>Bacillota</taxon>
        <taxon>Clostridia</taxon>
        <taxon>Eubacteriales</taxon>
        <taxon>Intestinimonas</taxon>
    </lineage>
</organism>
<evidence type="ECO:0000256" key="1">
    <source>
        <dbReference type="SAM" id="MobiDB-lite"/>
    </source>
</evidence>
<dbReference type="OrthoDB" id="1850690at2"/>
<accession>A0A2U1CCH0</accession>
<dbReference type="EMBL" id="QEKK01000004">
    <property type="protein sequence ID" value="PVY58612.1"/>
    <property type="molecule type" value="Genomic_DNA"/>
</dbReference>
<gene>
    <name evidence="2" type="ORF">C7373_104210</name>
</gene>
<sequence>MKNTYKIDFVNNTLAMSKAFEEATNNPASEEYKLLKQLRADFPGLTITRKTRRAPKKARPTKNLTYKHMEQYMSVFKNAGELLAQFDTVKRCSLGQNSPYKFVREWFEAQFPKYKELPDFGNNALKVIDFPTSQKKQEEKKEQGEQLEKKDA</sequence>
<name>A0A2U1CCH0_9FIRM</name>
<protein>
    <submittedName>
        <fullName evidence="2">Uncharacterized protein</fullName>
    </submittedName>
</protein>
<feature type="compositionally biased region" description="Basic and acidic residues" evidence="1">
    <location>
        <begin position="135"/>
        <end position="152"/>
    </location>
</feature>
<evidence type="ECO:0000313" key="2">
    <source>
        <dbReference type="EMBL" id="PVY58612.1"/>
    </source>
</evidence>
<evidence type="ECO:0000313" key="3">
    <source>
        <dbReference type="Proteomes" id="UP000245778"/>
    </source>
</evidence>